<protein>
    <submittedName>
        <fullName evidence="1">Uncharacterized protein</fullName>
    </submittedName>
</protein>
<organism evidence="1 2">
    <name type="scientific">Cedecea neteri</name>
    <dbReference type="NCBI Taxonomy" id="158822"/>
    <lineage>
        <taxon>Bacteria</taxon>
        <taxon>Pseudomonadati</taxon>
        <taxon>Pseudomonadota</taxon>
        <taxon>Gammaproteobacteria</taxon>
        <taxon>Enterobacterales</taxon>
        <taxon>Enterobacteriaceae</taxon>
        <taxon>Cedecea</taxon>
    </lineage>
</organism>
<gene>
    <name evidence="1" type="ORF">NCTC12120_05003</name>
</gene>
<dbReference type="AlphaFoldDB" id="A0A2X3KZH1"/>
<dbReference type="EMBL" id="UAVU01000008">
    <property type="protein sequence ID" value="SQC91829.1"/>
    <property type="molecule type" value="Genomic_DNA"/>
</dbReference>
<evidence type="ECO:0000313" key="1">
    <source>
        <dbReference type="EMBL" id="SQC91829.1"/>
    </source>
</evidence>
<name>A0A2X3KZH1_9ENTR</name>
<proteinExistence type="predicted"/>
<accession>A0A2X3KZH1</accession>
<evidence type="ECO:0000313" key="2">
    <source>
        <dbReference type="Proteomes" id="UP000251197"/>
    </source>
</evidence>
<reference evidence="1 2" key="1">
    <citation type="submission" date="2018-06" db="EMBL/GenBank/DDBJ databases">
        <authorList>
            <consortium name="Pathogen Informatics"/>
            <person name="Doyle S."/>
        </authorList>
    </citation>
    <scope>NUCLEOTIDE SEQUENCE [LARGE SCALE GENOMIC DNA]</scope>
    <source>
        <strain evidence="1 2">NCTC12120</strain>
    </source>
</reference>
<dbReference type="Proteomes" id="UP000251197">
    <property type="component" value="Unassembled WGS sequence"/>
</dbReference>
<sequence length="81" mass="9636">MNKILLPISASYPFINNNQLKHSINNSPLTRQEYILTSFYLHCLFQSILQFHPLKIHHLTYNQSSLRRINLTLHEYKEAII</sequence>